<dbReference type="Proteomes" id="UP000218231">
    <property type="component" value="Unassembled WGS sequence"/>
</dbReference>
<accession>A0A2A2J1L6</accession>
<gene>
    <name evidence="1" type="ORF">WR25_07209</name>
</gene>
<evidence type="ECO:0000313" key="2">
    <source>
        <dbReference type="Proteomes" id="UP000218231"/>
    </source>
</evidence>
<name>A0A2A2J1L6_9BILA</name>
<dbReference type="AlphaFoldDB" id="A0A2A2J1L6"/>
<evidence type="ECO:0000313" key="1">
    <source>
        <dbReference type="EMBL" id="PAV55790.1"/>
    </source>
</evidence>
<comment type="caution">
    <text evidence="1">The sequence shown here is derived from an EMBL/GenBank/DDBJ whole genome shotgun (WGS) entry which is preliminary data.</text>
</comment>
<reference evidence="1 2" key="1">
    <citation type="journal article" date="2017" name="Curr. Biol.">
        <title>Genome architecture and evolution of a unichromosomal asexual nematode.</title>
        <authorList>
            <person name="Fradin H."/>
            <person name="Zegar C."/>
            <person name="Gutwein M."/>
            <person name="Lucas J."/>
            <person name="Kovtun M."/>
            <person name="Corcoran D."/>
            <person name="Baugh L.R."/>
            <person name="Kiontke K."/>
            <person name="Gunsalus K."/>
            <person name="Fitch D.H."/>
            <person name="Piano F."/>
        </authorList>
    </citation>
    <scope>NUCLEOTIDE SEQUENCE [LARGE SCALE GENOMIC DNA]</scope>
    <source>
        <strain evidence="1">PF1309</strain>
    </source>
</reference>
<protein>
    <submittedName>
        <fullName evidence="1">Uncharacterized protein</fullName>
    </submittedName>
</protein>
<organism evidence="1 2">
    <name type="scientific">Diploscapter pachys</name>
    <dbReference type="NCBI Taxonomy" id="2018661"/>
    <lineage>
        <taxon>Eukaryota</taxon>
        <taxon>Metazoa</taxon>
        <taxon>Ecdysozoa</taxon>
        <taxon>Nematoda</taxon>
        <taxon>Chromadorea</taxon>
        <taxon>Rhabditida</taxon>
        <taxon>Rhabditina</taxon>
        <taxon>Rhabditomorpha</taxon>
        <taxon>Rhabditoidea</taxon>
        <taxon>Rhabditidae</taxon>
        <taxon>Diploscapter</taxon>
    </lineage>
</organism>
<keyword evidence="2" id="KW-1185">Reference proteome</keyword>
<sequence>MLRPATLSPELQQLSMQCIDIMKRLDRLIVQKRITDEQAKRFSKEMCDFLLPLTIPPFASAPATALPDRSFFNNTEAALSRPALQSTTSITSLRGSPIRNTQLQDNSLYKTPTMEPHLEDGDELDETVNFVPDSSFEDVFDDKDADQNNFETKSLGLPQQWKKKKRRTFSLQEFGRAIARKASSVRKSTRRLIADIRHKTPKSEQLNRRNSHNQYVLASVALTAAHNKTLLDLFD</sequence>
<dbReference type="EMBL" id="LIAE01010748">
    <property type="protein sequence ID" value="PAV55790.1"/>
    <property type="molecule type" value="Genomic_DNA"/>
</dbReference>
<proteinExistence type="predicted"/>